<evidence type="ECO:0000256" key="2">
    <source>
        <dbReference type="SAM" id="MobiDB-lite"/>
    </source>
</evidence>
<protein>
    <submittedName>
        <fullName evidence="3">Uncharacterized protein</fullName>
    </submittedName>
</protein>
<proteinExistence type="predicted"/>
<sequence>MIDSGFESDRSMDRSNSIDNNSKLSSSSSVSSLSKIPPLSTFYSSNEQLQNRVDSLLQENHVLKIELDMYKLRLKSTLSNIENLKKSTFIKHLESEQEEEYRSNILFKQINELNLDIQNEKQQQQNTSMITSDKGQNQQLREDDVKKLLKQEQEELVVKLSSKIKYLEADMKQKQQQLDYLQHDKCNLENKLEQNEEKLVNKLIKQLNKLEIEKHLLQDKLNEKYGEPTTMSCSSCSSLIVDDSVPVPLITKRKDNQRRLKLEKFLNKTKIIQQEPQDTKEKQREDSVDNGNADELESEVERLKTEITDLLQIHRKHLEIHAKQECEMRAENMLLSRRLQYETDRRQSMYHSLSESEASLEINDEHFINTQDHRKNSLNSLYHQQQPYRNRTVSSPISDCSTAAVTMERSSSWQRGVTNSNDRRQSLIQPLHNAMDSNGSIHSLKK</sequence>
<name>A0A813X6X0_9BILA</name>
<dbReference type="EMBL" id="CAJNOQ010001054">
    <property type="protein sequence ID" value="CAF0864023.1"/>
    <property type="molecule type" value="Genomic_DNA"/>
</dbReference>
<dbReference type="PANTHER" id="PTHR15276">
    <property type="entry name" value="H4 D10S170 PROTEIN-RELATED"/>
    <property type="match status" value="1"/>
</dbReference>
<evidence type="ECO:0000313" key="4">
    <source>
        <dbReference type="EMBL" id="CAF3651568.1"/>
    </source>
</evidence>
<dbReference type="PANTHER" id="PTHR15276:SF0">
    <property type="entry name" value="COILED-COIL DOMAIN-CONTAINING PROTEIN 6"/>
    <property type="match status" value="1"/>
</dbReference>
<feature type="compositionally biased region" description="Basic and acidic residues" evidence="2">
    <location>
        <begin position="277"/>
        <end position="287"/>
    </location>
</feature>
<evidence type="ECO:0000313" key="3">
    <source>
        <dbReference type="EMBL" id="CAF0864023.1"/>
    </source>
</evidence>
<dbReference type="Proteomes" id="UP000663829">
    <property type="component" value="Unassembled WGS sequence"/>
</dbReference>
<dbReference type="AlphaFoldDB" id="A0A813X6X0"/>
<organism evidence="3 5">
    <name type="scientific">Didymodactylos carnosus</name>
    <dbReference type="NCBI Taxonomy" id="1234261"/>
    <lineage>
        <taxon>Eukaryota</taxon>
        <taxon>Metazoa</taxon>
        <taxon>Spiralia</taxon>
        <taxon>Gnathifera</taxon>
        <taxon>Rotifera</taxon>
        <taxon>Eurotatoria</taxon>
        <taxon>Bdelloidea</taxon>
        <taxon>Philodinida</taxon>
        <taxon>Philodinidae</taxon>
        <taxon>Didymodactylos</taxon>
    </lineage>
</organism>
<feature type="coiled-coil region" evidence="1">
    <location>
        <begin position="46"/>
        <end position="87"/>
    </location>
</feature>
<reference evidence="3" key="1">
    <citation type="submission" date="2021-02" db="EMBL/GenBank/DDBJ databases">
        <authorList>
            <person name="Nowell W R."/>
        </authorList>
    </citation>
    <scope>NUCLEOTIDE SEQUENCE</scope>
</reference>
<dbReference type="Proteomes" id="UP000681722">
    <property type="component" value="Unassembled WGS sequence"/>
</dbReference>
<feature type="compositionally biased region" description="Low complexity" evidence="2">
    <location>
        <begin position="15"/>
        <end position="35"/>
    </location>
</feature>
<evidence type="ECO:0000313" key="5">
    <source>
        <dbReference type="Proteomes" id="UP000663829"/>
    </source>
</evidence>
<accession>A0A813X6X0</accession>
<dbReference type="InterPro" id="IPR019152">
    <property type="entry name" value="DUF2046"/>
</dbReference>
<keyword evidence="1" id="KW-0175">Coiled coil</keyword>
<keyword evidence="5" id="KW-1185">Reference proteome</keyword>
<feature type="region of interest" description="Disordered" evidence="2">
    <location>
        <begin position="1"/>
        <end position="35"/>
    </location>
</feature>
<comment type="caution">
    <text evidence="3">The sequence shown here is derived from an EMBL/GenBank/DDBJ whole genome shotgun (WGS) entry which is preliminary data.</text>
</comment>
<feature type="region of interest" description="Disordered" evidence="2">
    <location>
        <begin position="271"/>
        <end position="297"/>
    </location>
</feature>
<feature type="coiled-coil region" evidence="1">
    <location>
        <begin position="150"/>
        <end position="227"/>
    </location>
</feature>
<gene>
    <name evidence="3" type="ORF">GPM918_LOCUS6739</name>
    <name evidence="4" type="ORF">SRO942_LOCUS6739</name>
</gene>
<dbReference type="EMBL" id="CAJOBC010001054">
    <property type="protein sequence ID" value="CAF3651568.1"/>
    <property type="molecule type" value="Genomic_DNA"/>
</dbReference>
<dbReference type="OrthoDB" id="78858at2759"/>
<dbReference type="Pfam" id="PF09755">
    <property type="entry name" value="DUF2046"/>
    <property type="match status" value="2"/>
</dbReference>
<evidence type="ECO:0000256" key="1">
    <source>
        <dbReference type="SAM" id="Coils"/>
    </source>
</evidence>